<dbReference type="EMBL" id="QRUP01000001">
    <property type="protein sequence ID" value="RGR76726.1"/>
    <property type="molecule type" value="Genomic_DNA"/>
</dbReference>
<feature type="compositionally biased region" description="Low complexity" evidence="1">
    <location>
        <begin position="26"/>
        <end position="42"/>
    </location>
</feature>
<comment type="caution">
    <text evidence="3">The sequence shown here is derived from an EMBL/GenBank/DDBJ whole genome shotgun (WGS) entry which is preliminary data.</text>
</comment>
<name>A0A412G678_9FIRM</name>
<evidence type="ECO:0000256" key="2">
    <source>
        <dbReference type="SAM" id="SignalP"/>
    </source>
</evidence>
<dbReference type="RefSeq" id="WP_117892170.1">
    <property type="nucleotide sequence ID" value="NZ_CABJCV010000001.1"/>
</dbReference>
<dbReference type="AlphaFoldDB" id="A0A412G678"/>
<organism evidence="3 4">
    <name type="scientific">Holdemania filiformis</name>
    <dbReference type="NCBI Taxonomy" id="61171"/>
    <lineage>
        <taxon>Bacteria</taxon>
        <taxon>Bacillati</taxon>
        <taxon>Bacillota</taxon>
        <taxon>Erysipelotrichia</taxon>
        <taxon>Erysipelotrichales</taxon>
        <taxon>Erysipelotrichaceae</taxon>
        <taxon>Holdemania</taxon>
    </lineage>
</organism>
<dbReference type="GeneID" id="83013812"/>
<gene>
    <name evidence="3" type="ORF">DWY25_00095</name>
</gene>
<accession>A0A412G678</accession>
<evidence type="ECO:0000313" key="3">
    <source>
        <dbReference type="EMBL" id="RGR76726.1"/>
    </source>
</evidence>
<feature type="signal peptide" evidence="2">
    <location>
        <begin position="1"/>
        <end position="21"/>
    </location>
</feature>
<feature type="region of interest" description="Disordered" evidence="1">
    <location>
        <begin position="24"/>
        <end position="48"/>
    </location>
</feature>
<protein>
    <recommendedName>
        <fullName evidence="5">Lipoprotein</fullName>
    </recommendedName>
</protein>
<keyword evidence="4" id="KW-1185">Reference proteome</keyword>
<proteinExistence type="predicted"/>
<evidence type="ECO:0000256" key="1">
    <source>
        <dbReference type="SAM" id="MobiDB-lite"/>
    </source>
</evidence>
<feature type="chain" id="PRO_5039346525" description="Lipoprotein" evidence="2">
    <location>
        <begin position="22"/>
        <end position="196"/>
    </location>
</feature>
<evidence type="ECO:0008006" key="5">
    <source>
        <dbReference type="Google" id="ProtNLM"/>
    </source>
</evidence>
<dbReference type="PROSITE" id="PS51257">
    <property type="entry name" value="PROKAR_LIPOPROTEIN"/>
    <property type="match status" value="1"/>
</dbReference>
<dbReference type="Proteomes" id="UP000284178">
    <property type="component" value="Unassembled WGS sequence"/>
</dbReference>
<reference evidence="3 4" key="1">
    <citation type="submission" date="2018-08" db="EMBL/GenBank/DDBJ databases">
        <title>A genome reference for cultivated species of the human gut microbiota.</title>
        <authorList>
            <person name="Zou Y."/>
            <person name="Xue W."/>
            <person name="Luo G."/>
        </authorList>
    </citation>
    <scope>NUCLEOTIDE SEQUENCE [LARGE SCALE GENOMIC DNA]</scope>
    <source>
        <strain evidence="3 4">AF24-29</strain>
    </source>
</reference>
<evidence type="ECO:0000313" key="4">
    <source>
        <dbReference type="Proteomes" id="UP000284178"/>
    </source>
</evidence>
<sequence>MKKNLFLFLLILLLVGCSVNREELASSSSDPEPTISSTPIPSVDQKEPSFLDYPDTVFAYVCHQWKEKEIDNRFNLPEGESAFLRDSLVFNLFPLNNDYARIHITSRIETEYSEWLDGKYQSLGDHIYKFSVKYASPKSYGYDGPESYNDFVTEGEAFSGYFVIEENTLYYLGDSEDFSNYQNYPACEFYYSIKNE</sequence>
<keyword evidence="2" id="KW-0732">Signal</keyword>